<dbReference type="Proteomes" id="UP000006698">
    <property type="component" value="Chromosome"/>
</dbReference>
<dbReference type="KEGG" id="cgt:cgR_1252"/>
<dbReference type="AlphaFoldDB" id="A0AB72VAB4"/>
<feature type="region of interest" description="Disordered" evidence="1">
    <location>
        <begin position="24"/>
        <end position="45"/>
    </location>
</feature>
<evidence type="ECO:0000313" key="2">
    <source>
        <dbReference type="EMBL" id="BAF54231.1"/>
    </source>
</evidence>
<protein>
    <submittedName>
        <fullName evidence="2">Stress-responsive transcriptional regulator</fullName>
    </submittedName>
</protein>
<gene>
    <name evidence="2" type="ordered locus">cgR_1252</name>
</gene>
<organism evidence="2">
    <name type="scientific">Corynebacterium glutamicum (strain R)</name>
    <dbReference type="NCBI Taxonomy" id="340322"/>
    <lineage>
        <taxon>Bacteria</taxon>
        <taxon>Bacillati</taxon>
        <taxon>Actinomycetota</taxon>
        <taxon>Actinomycetes</taxon>
        <taxon>Mycobacteriales</taxon>
        <taxon>Corynebacteriaceae</taxon>
        <taxon>Corynebacterium</taxon>
    </lineage>
</organism>
<reference evidence="2" key="1">
    <citation type="journal article" date="2007" name="Microbiology">
        <title>Comparative analysis of the Corynebacterium glutamicum group and complete genome sequence of strain R.</title>
        <authorList>
            <person name="Yukawa H."/>
            <person name="Omumasaba C.A."/>
            <person name="Nonaka H."/>
            <person name="Kos P."/>
            <person name="Okai N."/>
            <person name="Suzuki N."/>
            <person name="Suda M."/>
            <person name="Tsuge Y."/>
            <person name="Watanabe J."/>
            <person name="Ikeda Y."/>
            <person name="Vertes A.A."/>
            <person name="Inui M."/>
        </authorList>
    </citation>
    <scope>NUCLEOTIDE SEQUENCE</scope>
    <source>
        <strain evidence="2">R</strain>
    </source>
</reference>
<sequence length="101" mass="11675">MCSSFLLAMIEEERKTQSAIKELDPHDFPSTISTTRPQHHRQMDRRRRWWPRRDLRLESGLCASRVRGLGSVSTARFPDPVLRPSVADHPIPRRSLLTCVA</sequence>
<accession>A0AB72VAB4</accession>
<proteinExistence type="predicted"/>
<evidence type="ECO:0000256" key="1">
    <source>
        <dbReference type="SAM" id="MobiDB-lite"/>
    </source>
</evidence>
<dbReference type="EMBL" id="AP009044">
    <property type="protein sequence ID" value="BAF54231.1"/>
    <property type="molecule type" value="Genomic_DNA"/>
</dbReference>
<name>A0AB72VAB4_CORGB</name>